<comment type="catalytic activity">
    <reaction evidence="11">
        <text>a quinone + hydrogen sulfide + glutathione + H(+) = S-sulfanylglutathione + a quinol</text>
        <dbReference type="Rhea" id="RHEA:55156"/>
        <dbReference type="ChEBI" id="CHEBI:15378"/>
        <dbReference type="ChEBI" id="CHEBI:24646"/>
        <dbReference type="ChEBI" id="CHEBI:29919"/>
        <dbReference type="ChEBI" id="CHEBI:57925"/>
        <dbReference type="ChEBI" id="CHEBI:58905"/>
        <dbReference type="ChEBI" id="CHEBI:132124"/>
        <dbReference type="EC" id="1.8.5.8"/>
    </reaction>
    <physiologicalReaction direction="left-to-right" evidence="11">
        <dbReference type="Rhea" id="RHEA:55157"/>
    </physiologicalReaction>
</comment>
<evidence type="ECO:0000256" key="2">
    <source>
        <dbReference type="ARBA" id="ARBA00004173"/>
    </source>
</evidence>
<evidence type="ECO:0000256" key="8">
    <source>
        <dbReference type="ARBA" id="ARBA00023128"/>
    </source>
</evidence>
<keyword evidence="8" id="KW-0496">Mitochondrion</keyword>
<dbReference type="InterPro" id="IPR015904">
    <property type="entry name" value="Sulphide_quinone_reductase"/>
</dbReference>
<evidence type="ECO:0000256" key="3">
    <source>
        <dbReference type="ARBA" id="ARBA00022630"/>
    </source>
</evidence>
<dbReference type="PANTHER" id="PTHR10632">
    <property type="entry name" value="SULFIDE:QUINONE OXIDOREDUCTASE"/>
    <property type="match status" value="1"/>
</dbReference>
<dbReference type="GO" id="GO:0071949">
    <property type="term" value="F:FAD binding"/>
    <property type="evidence" value="ECO:0007669"/>
    <property type="project" value="TreeGrafter"/>
</dbReference>
<evidence type="ECO:0000256" key="13">
    <source>
        <dbReference type="ARBA" id="ARBA00060891"/>
    </source>
</evidence>
<feature type="domain" description="FAD/NAD(P)-binding" evidence="17">
    <location>
        <begin position="16"/>
        <end position="126"/>
    </location>
</feature>
<comment type="catalytic activity">
    <reaction evidence="9">
        <text>ubiquinone-10 + hydrogen sulfide + sulfite + 2 H(+) = ubiquinol-10 + thiosulfate</text>
        <dbReference type="Rhea" id="RHEA:38359"/>
        <dbReference type="ChEBI" id="CHEBI:15378"/>
        <dbReference type="ChEBI" id="CHEBI:17359"/>
        <dbReference type="ChEBI" id="CHEBI:29919"/>
        <dbReference type="ChEBI" id="CHEBI:33542"/>
        <dbReference type="ChEBI" id="CHEBI:46245"/>
        <dbReference type="ChEBI" id="CHEBI:64183"/>
    </reaction>
    <physiologicalReaction direction="left-to-right" evidence="9">
        <dbReference type="Rhea" id="RHEA:38360"/>
    </physiologicalReaction>
</comment>
<evidence type="ECO:0000256" key="16">
    <source>
        <dbReference type="ARBA" id="ARBA00082958"/>
    </source>
</evidence>
<evidence type="ECO:0000256" key="11">
    <source>
        <dbReference type="ARBA" id="ARBA00052986"/>
    </source>
</evidence>
<name>A0A2H8TZS5_9HEMI</name>
<comment type="catalytic activity">
    <reaction evidence="10">
        <text>ubiquinone-10 + hydrogen sulfide + glutathione + H(+) = S-sulfanylglutathione + ubiquinol-10</text>
        <dbReference type="Rhea" id="RHEA:62608"/>
        <dbReference type="ChEBI" id="CHEBI:15378"/>
        <dbReference type="ChEBI" id="CHEBI:29919"/>
        <dbReference type="ChEBI" id="CHEBI:46245"/>
        <dbReference type="ChEBI" id="CHEBI:57925"/>
        <dbReference type="ChEBI" id="CHEBI:58905"/>
        <dbReference type="ChEBI" id="CHEBI:64183"/>
    </reaction>
    <physiologicalReaction direction="left-to-right" evidence="10">
        <dbReference type="Rhea" id="RHEA:62609"/>
    </physiologicalReaction>
</comment>
<evidence type="ECO:0000256" key="9">
    <source>
        <dbReference type="ARBA" id="ARBA00051038"/>
    </source>
</evidence>
<comment type="cofactor">
    <cofactor evidence="1">
        <name>FAD</name>
        <dbReference type="ChEBI" id="CHEBI:57692"/>
    </cofactor>
</comment>
<comment type="similarity">
    <text evidence="13">Belongs to the SQRD family.</text>
</comment>
<dbReference type="EMBL" id="GFXV01007971">
    <property type="protein sequence ID" value="MBW19776.1"/>
    <property type="molecule type" value="Transcribed_RNA"/>
</dbReference>
<sequence>MFSNCVITRNIHHSCKLLIVGGGSGGCTMAAKLSKYERDVIILEPNDTHYYQPMFTLIGGGMKTISQSRSSTKSVIPKNVNWIQDKVKSFNPKVNIVTTSNGDTINYDYMVVSIGLQFNYDQIIGLREALDKKDSGVCTNYSSQYVEKTYQILQNFNGGNAIFTFPNTPIKCAGAPQKIMYITEDYLRRKGKRNNANIIYKTSTPAIFGVKKYAQKLQQICNARNISVGTRQNLIKIDSTQNKATFQFLDEPNKTESIEYSMLHVTPPMGPPDVLIKSSLSNSTGYLDVDPYTLRHNVYGNIFGIGDCTSCPTSKTGAAVAAQSIIVLKNMINVMNGKNIKDKYDGYTSCPLVTGYSKCILAEFDYNLKPLETFPINQGNELRSMLLLKKHALPFIYWNIMLKGYWNGPKMIRKIMHFGLN</sequence>
<dbReference type="Gene3D" id="3.50.50.60">
    <property type="entry name" value="FAD/NAD(P)-binding domain"/>
    <property type="match status" value="2"/>
</dbReference>
<dbReference type="FunFam" id="3.50.50.60:FF:000034">
    <property type="entry name" value="sulfide:quinone oxidoreductase, mitochondrial"/>
    <property type="match status" value="1"/>
</dbReference>
<evidence type="ECO:0000259" key="17">
    <source>
        <dbReference type="Pfam" id="PF07992"/>
    </source>
</evidence>
<dbReference type="EC" id="1.8.5.8" evidence="14"/>
<evidence type="ECO:0000256" key="4">
    <source>
        <dbReference type="ARBA" id="ARBA00022719"/>
    </source>
</evidence>
<dbReference type="GO" id="GO:0070224">
    <property type="term" value="F:sulfide:quinone oxidoreductase activity"/>
    <property type="evidence" value="ECO:0007669"/>
    <property type="project" value="TreeGrafter"/>
</dbReference>
<dbReference type="PANTHER" id="PTHR10632:SF2">
    <property type="entry name" value="SULFIDE:QUINONE OXIDOREDUCTASE, MITOCHONDRIAL"/>
    <property type="match status" value="1"/>
</dbReference>
<evidence type="ECO:0000256" key="5">
    <source>
        <dbReference type="ARBA" id="ARBA00022827"/>
    </source>
</evidence>
<organism evidence="18">
    <name type="scientific">Melanaphis sacchari</name>
    <dbReference type="NCBI Taxonomy" id="742174"/>
    <lineage>
        <taxon>Eukaryota</taxon>
        <taxon>Metazoa</taxon>
        <taxon>Ecdysozoa</taxon>
        <taxon>Arthropoda</taxon>
        <taxon>Hexapoda</taxon>
        <taxon>Insecta</taxon>
        <taxon>Pterygota</taxon>
        <taxon>Neoptera</taxon>
        <taxon>Paraneoptera</taxon>
        <taxon>Hemiptera</taxon>
        <taxon>Sternorrhyncha</taxon>
        <taxon>Aphidomorpha</taxon>
        <taxon>Aphidoidea</taxon>
        <taxon>Aphididae</taxon>
        <taxon>Aphidini</taxon>
        <taxon>Melanaphis</taxon>
    </lineage>
</organism>
<keyword evidence="5" id="KW-0274">FAD</keyword>
<gene>
    <name evidence="18" type="primary">SQRDL</name>
</gene>
<evidence type="ECO:0000313" key="18">
    <source>
        <dbReference type="EMBL" id="MBW19776.1"/>
    </source>
</evidence>
<proteinExistence type="inferred from homology"/>
<evidence type="ECO:0000256" key="15">
    <source>
        <dbReference type="ARBA" id="ARBA00070160"/>
    </source>
</evidence>
<keyword evidence="3" id="KW-0285">Flavoprotein</keyword>
<keyword evidence="6" id="KW-0809">Transit peptide</keyword>
<dbReference type="GO" id="GO:0070221">
    <property type="term" value="P:sulfide oxidation, using sulfide:quinone oxidoreductase"/>
    <property type="evidence" value="ECO:0007669"/>
    <property type="project" value="TreeGrafter"/>
</dbReference>
<protein>
    <recommendedName>
        <fullName evidence="15">Sulfide:quinone oxidoreductase, mitochondrial</fullName>
        <ecNumber evidence="14">1.8.5.8</ecNumber>
    </recommendedName>
    <alternativeName>
        <fullName evidence="16">Sulfide quinone oxidoreductase</fullName>
    </alternativeName>
</protein>
<comment type="function">
    <text evidence="12">Catalyzes the oxidation of hydrogen sulfide with the help of a quinone, such as ubiquinone-10, giving rise to thiosulfate and ultimately to sulfane (molecular sulfur) atoms. Requires an additional electron acceptor; can use sulfite, sulfide or cyanide (in vitro). It is believed the in vivo electron acceptor is glutathione.</text>
</comment>
<evidence type="ECO:0000256" key="12">
    <source>
        <dbReference type="ARBA" id="ARBA00059167"/>
    </source>
</evidence>
<reference evidence="18" key="1">
    <citation type="submission" date="2017-10" db="EMBL/GenBank/DDBJ databases">
        <title>Transcriptome Assembly of Sugarcane Aphid Adults.</title>
        <authorList>
            <person name="Scully E.D."/>
            <person name="Palmer N.A."/>
            <person name="Geib S.M."/>
            <person name="Sarath G."/>
            <person name="Sattler S.E."/>
        </authorList>
    </citation>
    <scope>NUCLEOTIDE SEQUENCE</scope>
    <source>
        <tissue evidence="18">Whole body</tissue>
    </source>
</reference>
<dbReference type="InterPro" id="IPR023753">
    <property type="entry name" value="FAD/NAD-binding_dom"/>
</dbReference>
<keyword evidence="4" id="KW-0874">Quinone</keyword>
<dbReference type="OrthoDB" id="5376590at2759"/>
<dbReference type="GO" id="GO:0106436">
    <property type="term" value="F:glutathione-dependent sulfide quinone oxidoreductase activity"/>
    <property type="evidence" value="ECO:0007669"/>
    <property type="project" value="UniProtKB-EC"/>
</dbReference>
<accession>A0A2H8TZS5</accession>
<dbReference type="Pfam" id="PF07992">
    <property type="entry name" value="Pyr_redox_2"/>
    <property type="match status" value="1"/>
</dbReference>
<evidence type="ECO:0000256" key="1">
    <source>
        <dbReference type="ARBA" id="ARBA00001974"/>
    </source>
</evidence>
<dbReference type="InterPro" id="IPR036188">
    <property type="entry name" value="FAD/NAD-bd_sf"/>
</dbReference>
<evidence type="ECO:0000256" key="6">
    <source>
        <dbReference type="ARBA" id="ARBA00022946"/>
    </source>
</evidence>
<dbReference type="GO" id="GO:0005739">
    <property type="term" value="C:mitochondrion"/>
    <property type="evidence" value="ECO:0007669"/>
    <property type="project" value="UniProtKB-SubCell"/>
</dbReference>
<evidence type="ECO:0000256" key="10">
    <source>
        <dbReference type="ARBA" id="ARBA00052810"/>
    </source>
</evidence>
<evidence type="ECO:0000256" key="7">
    <source>
        <dbReference type="ARBA" id="ARBA00023002"/>
    </source>
</evidence>
<keyword evidence="7" id="KW-0560">Oxidoreductase</keyword>
<dbReference type="AlphaFoldDB" id="A0A2H8TZS5"/>
<evidence type="ECO:0000256" key="14">
    <source>
        <dbReference type="ARBA" id="ARBA00066447"/>
    </source>
</evidence>
<comment type="subcellular location">
    <subcellularLocation>
        <location evidence="2">Mitochondrion</location>
    </subcellularLocation>
</comment>
<dbReference type="SUPFAM" id="SSF51905">
    <property type="entry name" value="FAD/NAD(P)-binding domain"/>
    <property type="match status" value="2"/>
</dbReference>
<dbReference type="GO" id="GO:0048038">
    <property type="term" value="F:quinone binding"/>
    <property type="evidence" value="ECO:0007669"/>
    <property type="project" value="UniProtKB-KW"/>
</dbReference>